<comment type="subcellular location">
    <subcellularLocation>
        <location evidence="1">Cytoplasm</location>
    </subcellularLocation>
</comment>
<dbReference type="Pfam" id="PF01135">
    <property type="entry name" value="PCMT"/>
    <property type="match status" value="1"/>
</dbReference>
<protein>
    <recommendedName>
        <fullName evidence="4">Protein-L-isoaspartate O-methyltransferase</fullName>
        <ecNumber evidence="3">2.1.1.77</ecNumber>
    </recommendedName>
    <alternativeName>
        <fullName evidence="11">L-isoaspartyl protein carboxyl methyltransferase</fullName>
    </alternativeName>
    <alternativeName>
        <fullName evidence="9">Protein L-isoaspartyl methyltransferase</fullName>
    </alternativeName>
    <alternativeName>
        <fullName evidence="10">Protein-beta-aspartate methyltransferase</fullName>
    </alternativeName>
</protein>
<comment type="similarity">
    <text evidence="2">Belongs to the methyltransferase superfamily. L-isoaspartyl/D-aspartyl protein methyltransferase family.</text>
</comment>
<dbReference type="PANTHER" id="PTHR11579:SF0">
    <property type="entry name" value="PROTEIN-L-ISOASPARTATE(D-ASPARTATE) O-METHYLTRANSFERASE"/>
    <property type="match status" value="1"/>
</dbReference>
<keyword evidence="13" id="KW-1185">Reference proteome</keyword>
<evidence type="ECO:0000256" key="6">
    <source>
        <dbReference type="ARBA" id="ARBA00022603"/>
    </source>
</evidence>
<evidence type="ECO:0000313" key="12">
    <source>
        <dbReference type="EMBL" id="QOP41607.1"/>
    </source>
</evidence>
<reference evidence="12 13" key="1">
    <citation type="submission" date="2019-06" db="EMBL/GenBank/DDBJ databases">
        <title>Sulfurimonas gotlandica sp. nov., a chemoautotrophic and psychrotolerant epsilonproteobacterium isolated from a pelagic redoxcline, and an emended description of the genus Sulfurimonas.</title>
        <authorList>
            <person name="Wang S."/>
            <person name="Jiang L."/>
            <person name="Shao Z."/>
        </authorList>
    </citation>
    <scope>NUCLEOTIDE SEQUENCE [LARGE SCALE GENOMIC DNA]</scope>
    <source>
        <strain evidence="12 13">B2</strain>
    </source>
</reference>
<evidence type="ECO:0000256" key="11">
    <source>
        <dbReference type="ARBA" id="ARBA00031350"/>
    </source>
</evidence>
<keyword evidence="7 12" id="KW-0808">Transferase</keyword>
<evidence type="ECO:0000256" key="7">
    <source>
        <dbReference type="ARBA" id="ARBA00022679"/>
    </source>
</evidence>
<dbReference type="EMBL" id="CP041165">
    <property type="protein sequence ID" value="QOP41607.1"/>
    <property type="molecule type" value="Genomic_DNA"/>
</dbReference>
<keyword evidence="6 12" id="KW-0489">Methyltransferase</keyword>
<dbReference type="InterPro" id="IPR000682">
    <property type="entry name" value="PCMT"/>
</dbReference>
<evidence type="ECO:0000256" key="2">
    <source>
        <dbReference type="ARBA" id="ARBA00005369"/>
    </source>
</evidence>
<organism evidence="12 13">
    <name type="scientific">Sulfurimonas marina</name>
    <dbReference type="NCBI Taxonomy" id="2590551"/>
    <lineage>
        <taxon>Bacteria</taxon>
        <taxon>Pseudomonadati</taxon>
        <taxon>Campylobacterota</taxon>
        <taxon>Epsilonproteobacteria</taxon>
        <taxon>Campylobacterales</taxon>
        <taxon>Sulfurimonadaceae</taxon>
        <taxon>Sulfurimonas</taxon>
    </lineage>
</organism>
<keyword evidence="8" id="KW-0949">S-adenosyl-L-methionine</keyword>
<dbReference type="CDD" id="cd02440">
    <property type="entry name" value="AdoMet_MTases"/>
    <property type="match status" value="1"/>
</dbReference>
<dbReference type="KEGG" id="smax:FJR03_07530"/>
<evidence type="ECO:0000256" key="1">
    <source>
        <dbReference type="ARBA" id="ARBA00004496"/>
    </source>
</evidence>
<evidence type="ECO:0000256" key="8">
    <source>
        <dbReference type="ARBA" id="ARBA00022691"/>
    </source>
</evidence>
<proteinExistence type="inferred from homology"/>
<evidence type="ECO:0000256" key="5">
    <source>
        <dbReference type="ARBA" id="ARBA00022490"/>
    </source>
</evidence>
<keyword evidence="5" id="KW-0963">Cytoplasm</keyword>
<dbReference type="AlphaFoldDB" id="A0A7M1AVY1"/>
<dbReference type="Gene3D" id="3.40.50.150">
    <property type="entry name" value="Vaccinia Virus protein VP39"/>
    <property type="match status" value="1"/>
</dbReference>
<accession>A0A7M1AVY1</accession>
<dbReference type="EC" id="2.1.1.77" evidence="3"/>
<dbReference type="GO" id="GO:0032259">
    <property type="term" value="P:methylation"/>
    <property type="evidence" value="ECO:0007669"/>
    <property type="project" value="UniProtKB-KW"/>
</dbReference>
<dbReference type="Proteomes" id="UP000593910">
    <property type="component" value="Chromosome"/>
</dbReference>
<gene>
    <name evidence="12" type="ORF">FJR03_07530</name>
</gene>
<dbReference type="PANTHER" id="PTHR11579">
    <property type="entry name" value="PROTEIN-L-ISOASPARTATE O-METHYLTRANSFERASE"/>
    <property type="match status" value="1"/>
</dbReference>
<dbReference type="SUPFAM" id="SSF53335">
    <property type="entry name" value="S-adenosyl-L-methionine-dependent methyltransferases"/>
    <property type="match status" value="1"/>
</dbReference>
<evidence type="ECO:0000313" key="13">
    <source>
        <dbReference type="Proteomes" id="UP000593910"/>
    </source>
</evidence>
<dbReference type="RefSeq" id="WP_193112924.1">
    <property type="nucleotide sequence ID" value="NZ_CP041165.1"/>
</dbReference>
<sequence length="204" mass="22609">MDSQKDLVNHLINTNALHSPEIIKAFLDIDRSDFVRDYNSYATYEDFPLSIGNSQTISQPTTVAMMLEMLSPKQGNSILDIGSGSGWTTAMLAHIAGPEGSVTGLERVDELVKFGSNNLDKYHFNNATILKATDRLGIEGKKFDRILVSASAQKFPAKLTDQLKPGGKLVIPVKNSIFEITKREDDTLKIIEHYGFVFVPLIYS</sequence>
<name>A0A7M1AVY1_9BACT</name>
<dbReference type="InterPro" id="IPR029063">
    <property type="entry name" value="SAM-dependent_MTases_sf"/>
</dbReference>
<evidence type="ECO:0000256" key="9">
    <source>
        <dbReference type="ARBA" id="ARBA00030757"/>
    </source>
</evidence>
<dbReference type="GO" id="GO:0004719">
    <property type="term" value="F:protein-L-isoaspartate (D-aspartate) O-methyltransferase activity"/>
    <property type="evidence" value="ECO:0007669"/>
    <property type="project" value="UniProtKB-EC"/>
</dbReference>
<evidence type="ECO:0000256" key="10">
    <source>
        <dbReference type="ARBA" id="ARBA00031323"/>
    </source>
</evidence>
<evidence type="ECO:0000256" key="4">
    <source>
        <dbReference type="ARBA" id="ARBA00013346"/>
    </source>
</evidence>
<evidence type="ECO:0000256" key="3">
    <source>
        <dbReference type="ARBA" id="ARBA00011890"/>
    </source>
</evidence>
<dbReference type="GO" id="GO:0005737">
    <property type="term" value="C:cytoplasm"/>
    <property type="evidence" value="ECO:0007669"/>
    <property type="project" value="UniProtKB-SubCell"/>
</dbReference>